<dbReference type="HAMAP" id="MF_00236">
    <property type="entry name" value="TatA_E"/>
    <property type="match status" value="1"/>
</dbReference>
<evidence type="ECO:0000256" key="6">
    <source>
        <dbReference type="ARBA" id="ARBA00022989"/>
    </source>
</evidence>
<evidence type="ECO:0000256" key="3">
    <source>
        <dbReference type="ARBA" id="ARBA00022475"/>
    </source>
</evidence>
<comment type="similarity">
    <text evidence="9">Belongs to the TatA/E family.</text>
</comment>
<protein>
    <recommendedName>
        <fullName evidence="9">Sec-independent protein translocase protein TatA</fullName>
    </recommendedName>
</protein>
<dbReference type="KEGG" id="slp:Slip_0733"/>
<dbReference type="NCBIfam" id="NF011430">
    <property type="entry name" value="PRK14861.1"/>
    <property type="match status" value="1"/>
</dbReference>
<evidence type="ECO:0000256" key="8">
    <source>
        <dbReference type="ARBA" id="ARBA00023136"/>
    </source>
</evidence>
<dbReference type="GO" id="GO:0008320">
    <property type="term" value="F:protein transmembrane transporter activity"/>
    <property type="evidence" value="ECO:0007669"/>
    <property type="project" value="UniProtKB-UniRule"/>
</dbReference>
<dbReference type="PRINTS" id="PR01506">
    <property type="entry name" value="TATBPROTEIN"/>
</dbReference>
<feature type="transmembrane region" description="Helical" evidence="9">
    <location>
        <begin position="12"/>
        <end position="30"/>
    </location>
</feature>
<dbReference type="NCBIfam" id="TIGR01411">
    <property type="entry name" value="tatAE"/>
    <property type="match status" value="1"/>
</dbReference>
<dbReference type="HOGENOM" id="CLU_086034_6_0_9"/>
<dbReference type="GO" id="GO:0043953">
    <property type="term" value="P:protein transport by the Tat complex"/>
    <property type="evidence" value="ECO:0007669"/>
    <property type="project" value="UniProtKB-UniRule"/>
</dbReference>
<dbReference type="PANTHER" id="PTHR42982">
    <property type="entry name" value="SEC-INDEPENDENT PROTEIN TRANSLOCASE PROTEIN TATA"/>
    <property type="match status" value="1"/>
</dbReference>
<dbReference type="STRING" id="643648.Slip_0733"/>
<keyword evidence="8 9" id="KW-0472">Membrane</keyword>
<comment type="subcellular location">
    <subcellularLocation>
        <location evidence="1 9">Cell membrane</location>
        <topology evidence="1 9">Single-pass membrane protein</topology>
    </subcellularLocation>
</comment>
<proteinExistence type="inferred from homology"/>
<evidence type="ECO:0000313" key="11">
    <source>
        <dbReference type="Proteomes" id="UP000000378"/>
    </source>
</evidence>
<dbReference type="RefSeq" id="WP_013174915.1">
    <property type="nucleotide sequence ID" value="NC_014220.1"/>
</dbReference>
<evidence type="ECO:0000256" key="7">
    <source>
        <dbReference type="ARBA" id="ARBA00023010"/>
    </source>
</evidence>
<evidence type="ECO:0000256" key="2">
    <source>
        <dbReference type="ARBA" id="ARBA00022448"/>
    </source>
</evidence>
<organism evidence="10 11">
    <name type="scientific">Syntrophothermus lipocalidus (strain DSM 12680 / TGB-C1)</name>
    <dbReference type="NCBI Taxonomy" id="643648"/>
    <lineage>
        <taxon>Bacteria</taxon>
        <taxon>Bacillati</taxon>
        <taxon>Bacillota</taxon>
        <taxon>Clostridia</taxon>
        <taxon>Eubacteriales</taxon>
        <taxon>Syntrophomonadaceae</taxon>
        <taxon>Syntrophothermus</taxon>
    </lineage>
</organism>
<comment type="subunit">
    <text evidence="9">Forms a complex with TatC.</text>
</comment>
<keyword evidence="4 9" id="KW-0812">Transmembrane</keyword>
<reference evidence="11" key="1">
    <citation type="journal article" date="2010" name="Stand. Genomic Sci.">
        <title>Complete genome sequence of Syntrophothermus lipocalidus type strain (TGB-C1T).</title>
        <authorList>
            <consortium name="US DOE Joint Genome Institute (JGI-PGF)"/>
            <person name="Djao O."/>
            <person name="Zhang X."/>
            <person name="Lucas S."/>
            <person name="Lapidus A."/>
            <person name="Glavina Del Rio T."/>
            <person name="Nolan M."/>
            <person name="Tice H."/>
            <person name="Cheng J."/>
            <person name="Han C."/>
            <person name="Tapia R."/>
            <person name="Goodwin L."/>
            <person name="Pitluck S."/>
            <person name="Liolios K."/>
            <person name="Ivanova N."/>
            <person name="Mavromatis K."/>
            <person name="Mikhailova N."/>
            <person name="Ovchinnikova G."/>
            <person name="Pati A."/>
            <person name="Brambilla E."/>
            <person name="Chen A."/>
            <person name="Palaniappan K."/>
            <person name="Land M."/>
            <person name="Hauser L."/>
            <person name="Chang Y."/>
            <person name="Jeffries C."/>
            <person name="Rohde M."/>
            <person name="Sikorski J."/>
            <person name="Spring S."/>
            <person name="Goker M."/>
            <person name="Detter J."/>
            <person name="Woyke T."/>
            <person name="Bristow J."/>
            <person name="Eisen J."/>
            <person name="Markowitz V."/>
            <person name="Hugenholtz P."/>
            <person name="Kyrpides N."/>
            <person name="Klenk H."/>
        </authorList>
    </citation>
    <scope>NUCLEOTIDE SEQUENCE [LARGE SCALE GENOMIC DNA]</scope>
    <source>
        <strain evidence="11">DSM 12680 / TGB-C1</strain>
    </source>
</reference>
<evidence type="ECO:0000313" key="10">
    <source>
        <dbReference type="EMBL" id="ADI01513.1"/>
    </source>
</evidence>
<dbReference type="Proteomes" id="UP000000378">
    <property type="component" value="Chromosome"/>
</dbReference>
<accession>D7CLC8</accession>
<dbReference type="EMBL" id="CP002048">
    <property type="protein sequence ID" value="ADI01513.1"/>
    <property type="molecule type" value="Genomic_DNA"/>
</dbReference>
<keyword evidence="5 9" id="KW-0653">Protein transport</keyword>
<evidence type="ECO:0000256" key="4">
    <source>
        <dbReference type="ARBA" id="ARBA00022692"/>
    </source>
</evidence>
<dbReference type="Gene3D" id="1.20.5.3310">
    <property type="match status" value="1"/>
</dbReference>
<dbReference type="Pfam" id="PF02416">
    <property type="entry name" value="TatA_B_E"/>
    <property type="match status" value="1"/>
</dbReference>
<keyword evidence="7 9" id="KW-0811">Translocation</keyword>
<reference evidence="10 11" key="2">
    <citation type="journal article" date="2010" name="Stand. Genomic Sci.">
        <title>Complete genome sequence of Syntrophothermus lipocalidus type strain (TGB-C1).</title>
        <authorList>
            <person name="Djao O.D."/>
            <person name="Zhang X."/>
            <person name="Lucas S."/>
            <person name="Lapidus A."/>
            <person name="Del Rio T.G."/>
            <person name="Nolan M."/>
            <person name="Tice H."/>
            <person name="Cheng J.F."/>
            <person name="Han C."/>
            <person name="Tapia R."/>
            <person name="Goodwin L."/>
            <person name="Pitluck S."/>
            <person name="Liolios K."/>
            <person name="Ivanova N."/>
            <person name="Mavromatis K."/>
            <person name="Mikhailova N."/>
            <person name="Ovchinnikova G."/>
            <person name="Pati A."/>
            <person name="Brambilla E."/>
            <person name="Chen A."/>
            <person name="Palaniappan K."/>
            <person name="Land M."/>
            <person name="Hauser L."/>
            <person name="Chang Y.J."/>
            <person name="Jeffries C.D."/>
            <person name="Rohde M."/>
            <person name="Sikorski J."/>
            <person name="Spring S."/>
            <person name="Goker M."/>
            <person name="Detter J.C."/>
            <person name="Woyke T."/>
            <person name="Bristow J."/>
            <person name="Eisen J.A."/>
            <person name="Markowitz V."/>
            <person name="Hugenholtz P."/>
            <person name="Kyrpides N.C."/>
            <person name="Klenk H.P."/>
        </authorList>
    </citation>
    <scope>NUCLEOTIDE SEQUENCE [LARGE SCALE GENOMIC DNA]</scope>
    <source>
        <strain evidence="11">DSM 12680 / TGB-C1</strain>
    </source>
</reference>
<name>D7CLC8_SYNLT</name>
<dbReference type="OrthoDB" id="9800908at2"/>
<comment type="function">
    <text evidence="9">Part of the twin-arginine translocation (Tat) system that transports large folded proteins containing a characteristic twin-arginine motif in their signal peptide across membranes. TatA could form the protein-conducting channel of the Tat system.</text>
</comment>
<dbReference type="AlphaFoldDB" id="D7CLC8"/>
<dbReference type="InterPro" id="IPR006312">
    <property type="entry name" value="TatA/E"/>
</dbReference>
<evidence type="ECO:0000256" key="1">
    <source>
        <dbReference type="ARBA" id="ARBA00004162"/>
    </source>
</evidence>
<evidence type="ECO:0000256" key="5">
    <source>
        <dbReference type="ARBA" id="ARBA00022927"/>
    </source>
</evidence>
<keyword evidence="3 9" id="KW-1003">Cell membrane</keyword>
<dbReference type="GO" id="GO:0033281">
    <property type="term" value="C:TAT protein transport complex"/>
    <property type="evidence" value="ECO:0007669"/>
    <property type="project" value="UniProtKB-UniRule"/>
</dbReference>
<dbReference type="InterPro" id="IPR003369">
    <property type="entry name" value="TatA/B/E"/>
</dbReference>
<keyword evidence="11" id="KW-1185">Reference proteome</keyword>
<dbReference type="eggNOG" id="COG1826">
    <property type="taxonomic scope" value="Bacteria"/>
</dbReference>
<dbReference type="PANTHER" id="PTHR42982:SF1">
    <property type="entry name" value="SEC-INDEPENDENT PROTEIN TRANSLOCASE PROTEIN TATA"/>
    <property type="match status" value="1"/>
</dbReference>
<keyword evidence="2 9" id="KW-0813">Transport</keyword>
<evidence type="ECO:0000256" key="9">
    <source>
        <dbReference type="HAMAP-Rule" id="MF_00236"/>
    </source>
</evidence>
<sequence length="74" mass="7861">MFGLIGNVGPWELILILTIALIIFGPGKLPEAGKAIGRAMNEFKKASTGIQNEIREAVSLDEKDSKDNSSASST</sequence>
<keyword evidence="6 9" id="KW-1133">Transmembrane helix</keyword>
<gene>
    <name evidence="9" type="primary">tatA</name>
    <name evidence="10" type="ordered locus">Slip_0733</name>
</gene>